<sequence length="307" mass="32695">MLLYTHPACLAHDPGAGHPECPARLEAVLHAVRANFPLAPWREAPRAGRDALLRVHTRDLVARVLDTPFDASLRLDEDTAMSPDSPEAALRAAGAGIAAVDAVTRGETRHAFCAVRPPGHHATGPVAMGFCLFNSIAVAAAHAVHAHGLERVAIIDFDVHHGNGSQDIFASDPRVMYASSHQYPLYPNSGLAHERGVGNVVNATLSPGTDGEAFRHAWREHLLPQVEAFRPQLVLVSAGFDGHRLDPLADLMLEADDYRWLSAELAALADRHAGGRLVSMLEGGYSLAALRACSVAHLHGLAGTTPA</sequence>
<dbReference type="Gene3D" id="3.40.800.20">
    <property type="entry name" value="Histone deacetylase domain"/>
    <property type="match status" value="1"/>
</dbReference>
<dbReference type="GO" id="GO:0004407">
    <property type="term" value="F:histone deacetylase activity"/>
    <property type="evidence" value="ECO:0007669"/>
    <property type="project" value="TreeGrafter"/>
</dbReference>
<accession>A0A091AMV3</accession>
<name>A0A091AMV3_9GAMM</name>
<evidence type="ECO:0000256" key="1">
    <source>
        <dbReference type="ARBA" id="ARBA00005947"/>
    </source>
</evidence>
<dbReference type="Pfam" id="PF00850">
    <property type="entry name" value="Hist_deacetyl"/>
    <property type="match status" value="1"/>
</dbReference>
<dbReference type="GO" id="GO:0040029">
    <property type="term" value="P:epigenetic regulation of gene expression"/>
    <property type="evidence" value="ECO:0007669"/>
    <property type="project" value="TreeGrafter"/>
</dbReference>
<protein>
    <recommendedName>
        <fullName evidence="2">Histone deacetylase domain-containing protein</fullName>
    </recommendedName>
</protein>
<proteinExistence type="inferred from homology"/>
<dbReference type="InterPro" id="IPR037138">
    <property type="entry name" value="His_deacetylse_dom_sf"/>
</dbReference>
<keyword evidence="4" id="KW-1185">Reference proteome</keyword>
<evidence type="ECO:0000259" key="2">
    <source>
        <dbReference type="Pfam" id="PF00850"/>
    </source>
</evidence>
<dbReference type="OrthoDB" id="9808367at2"/>
<dbReference type="EMBL" id="AVCK01000065">
    <property type="protein sequence ID" value="KFN41503.1"/>
    <property type="molecule type" value="Genomic_DNA"/>
</dbReference>
<dbReference type="CDD" id="cd11599">
    <property type="entry name" value="HDAC_classII_2"/>
    <property type="match status" value="1"/>
</dbReference>
<dbReference type="PANTHER" id="PTHR10625:SF10">
    <property type="entry name" value="HISTONE DEACETYLASE HDAC1"/>
    <property type="match status" value="1"/>
</dbReference>
<comment type="similarity">
    <text evidence="1">Belongs to the histone deacetylase family.</text>
</comment>
<dbReference type="InterPro" id="IPR023696">
    <property type="entry name" value="Ureohydrolase_dom_sf"/>
</dbReference>
<dbReference type="AlphaFoldDB" id="A0A091AMV3"/>
<dbReference type="SUPFAM" id="SSF52768">
    <property type="entry name" value="Arginase/deacetylase"/>
    <property type="match status" value="1"/>
</dbReference>
<comment type="caution">
    <text evidence="3">The sequence shown here is derived from an EMBL/GenBank/DDBJ whole genome shotgun (WGS) entry which is preliminary data.</text>
</comment>
<dbReference type="InterPro" id="IPR023801">
    <property type="entry name" value="His_deacetylse_dom"/>
</dbReference>
<evidence type="ECO:0000313" key="4">
    <source>
        <dbReference type="Proteomes" id="UP000029393"/>
    </source>
</evidence>
<reference evidence="3 4" key="1">
    <citation type="submission" date="2013-09" db="EMBL/GenBank/DDBJ databases">
        <title>Genome sequencing of Arenimonas metalli.</title>
        <authorList>
            <person name="Chen F."/>
            <person name="Wang G."/>
        </authorList>
    </citation>
    <scope>NUCLEOTIDE SEQUENCE [LARGE SCALE GENOMIC DNA]</scope>
    <source>
        <strain evidence="3 4">CF5-1</strain>
    </source>
</reference>
<dbReference type="eggNOG" id="COG0123">
    <property type="taxonomic scope" value="Bacteria"/>
</dbReference>
<feature type="domain" description="Histone deacetylase" evidence="2">
    <location>
        <begin position="18"/>
        <end position="300"/>
    </location>
</feature>
<evidence type="ECO:0000313" key="3">
    <source>
        <dbReference type="EMBL" id="KFN41503.1"/>
    </source>
</evidence>
<dbReference type="STRING" id="1384056.N787_05975"/>
<dbReference type="PATRIC" id="fig|1384056.3.peg.2711"/>
<gene>
    <name evidence="3" type="ORF">N787_05975</name>
</gene>
<dbReference type="InterPro" id="IPR000286">
    <property type="entry name" value="HDACs"/>
</dbReference>
<dbReference type="Proteomes" id="UP000029393">
    <property type="component" value="Unassembled WGS sequence"/>
</dbReference>
<organism evidence="3 4">
    <name type="scientific">Arenimonas metalli CF5-1</name>
    <dbReference type="NCBI Taxonomy" id="1384056"/>
    <lineage>
        <taxon>Bacteria</taxon>
        <taxon>Pseudomonadati</taxon>
        <taxon>Pseudomonadota</taxon>
        <taxon>Gammaproteobacteria</taxon>
        <taxon>Lysobacterales</taxon>
        <taxon>Lysobacteraceae</taxon>
        <taxon>Arenimonas</taxon>
    </lineage>
</organism>
<dbReference type="PRINTS" id="PR01270">
    <property type="entry name" value="HDASUPER"/>
</dbReference>
<dbReference type="RefSeq" id="WP_034215490.1">
    <property type="nucleotide sequence ID" value="NZ_AVCK01000065.1"/>
</dbReference>
<dbReference type="PANTHER" id="PTHR10625">
    <property type="entry name" value="HISTONE DEACETYLASE HDAC1-RELATED"/>
    <property type="match status" value="1"/>
</dbReference>